<dbReference type="PANTHER" id="PTHR43283">
    <property type="entry name" value="BETA-LACTAMASE-RELATED"/>
    <property type="match status" value="1"/>
</dbReference>
<dbReference type="AlphaFoldDB" id="A0A2A2F7D0"/>
<keyword evidence="3" id="KW-0378">Hydrolase</keyword>
<dbReference type="InterPro" id="IPR012338">
    <property type="entry name" value="Beta-lactam/transpept-like"/>
</dbReference>
<dbReference type="EMBL" id="NSKD01000003">
    <property type="protein sequence ID" value="PAU80433.1"/>
    <property type="molecule type" value="Genomic_DNA"/>
</dbReference>
<dbReference type="RefSeq" id="WP_095617274.1">
    <property type="nucleotide sequence ID" value="NZ_NSKD01000003.1"/>
</dbReference>
<dbReference type="SUPFAM" id="SSF56601">
    <property type="entry name" value="beta-lactamase/transpeptidase-like"/>
    <property type="match status" value="1"/>
</dbReference>
<dbReference type="InterPro" id="IPR001466">
    <property type="entry name" value="Beta-lactam-related"/>
</dbReference>
<evidence type="ECO:0000259" key="2">
    <source>
        <dbReference type="Pfam" id="PF00144"/>
    </source>
</evidence>
<dbReference type="GO" id="GO:0016787">
    <property type="term" value="F:hydrolase activity"/>
    <property type="evidence" value="ECO:0007669"/>
    <property type="project" value="UniProtKB-KW"/>
</dbReference>
<evidence type="ECO:0000313" key="3">
    <source>
        <dbReference type="EMBL" id="PAU80433.1"/>
    </source>
</evidence>
<keyword evidence="1" id="KW-0732">Signal</keyword>
<accession>A0A2A2F7D0</accession>
<dbReference type="OrthoDB" id="9814204at2"/>
<dbReference type="Gene3D" id="3.40.710.10">
    <property type="entry name" value="DD-peptidase/beta-lactamase superfamily"/>
    <property type="match status" value="1"/>
</dbReference>
<keyword evidence="4" id="KW-1185">Reference proteome</keyword>
<proteinExistence type="predicted"/>
<evidence type="ECO:0000313" key="4">
    <source>
        <dbReference type="Proteomes" id="UP000218896"/>
    </source>
</evidence>
<evidence type="ECO:0000256" key="1">
    <source>
        <dbReference type="SAM" id="SignalP"/>
    </source>
</evidence>
<dbReference type="Pfam" id="PF00144">
    <property type="entry name" value="Beta-lactamase"/>
    <property type="match status" value="1"/>
</dbReference>
<sequence>MVYRKQVVWTGLLVFLLVGIAPAQTPQAPIDQLGLTELTRAASGLDRIRSLVIARQGEVVDGRTFRGPALDQPVNIKSLSKTVHSAVVGIAIDRGVFEGTDQPITDLLPAPEGASSRLSEVTVGNLLSMQAGLQRTSGQYYGAWVSSDNWVDYALSREFVAEPGGPMLYSTGSYHILAAALVRATGDSLLTLTRRWLGNPLNIRIPDWPTDPQGIHFGGNDMRLSPLALLQIGELYRNGGLHEGERVLSANWIERSWKERGRSRYTDDRYGYGWFTTTLNGFQAHYGRGYGGQMLYVVPGLDLTVVVTADPTPPSSPGFTQKLDRLLEAHALPELENAGVDPQP</sequence>
<feature type="signal peptide" evidence="1">
    <location>
        <begin position="1"/>
        <end position="23"/>
    </location>
</feature>
<name>A0A2A2F7D0_9GAMM</name>
<feature type="chain" id="PRO_5012471709" evidence="1">
    <location>
        <begin position="24"/>
        <end position="344"/>
    </location>
</feature>
<dbReference type="PANTHER" id="PTHR43283:SF7">
    <property type="entry name" value="BETA-LACTAMASE-RELATED DOMAIN-CONTAINING PROTEIN"/>
    <property type="match status" value="1"/>
</dbReference>
<feature type="domain" description="Beta-lactamase-related" evidence="2">
    <location>
        <begin position="51"/>
        <end position="314"/>
    </location>
</feature>
<comment type="caution">
    <text evidence="3">The sequence shown here is derived from an EMBL/GenBank/DDBJ whole genome shotgun (WGS) entry which is preliminary data.</text>
</comment>
<gene>
    <name evidence="3" type="ORF">CK501_08270</name>
</gene>
<dbReference type="InterPro" id="IPR050789">
    <property type="entry name" value="Diverse_Enzym_Activities"/>
</dbReference>
<reference evidence="3 4" key="1">
    <citation type="submission" date="2017-08" db="EMBL/GenBank/DDBJ databases">
        <title>Halovibrio sewagensis sp. nov., isolated from wastewater of high salinity.</title>
        <authorList>
            <person name="Dong X."/>
            <person name="Zhang G."/>
        </authorList>
    </citation>
    <scope>NUCLEOTIDE SEQUENCE [LARGE SCALE GENOMIC DNA]</scope>
    <source>
        <strain evidence="3 4">YL5-2</strain>
    </source>
</reference>
<protein>
    <submittedName>
        <fullName evidence="3">6-aminohexanoate hydrolase</fullName>
    </submittedName>
</protein>
<dbReference type="Proteomes" id="UP000218896">
    <property type="component" value="Unassembled WGS sequence"/>
</dbReference>
<organism evidence="3 4">
    <name type="scientific">Halovibrio salipaludis</name>
    <dbReference type="NCBI Taxonomy" id="2032626"/>
    <lineage>
        <taxon>Bacteria</taxon>
        <taxon>Pseudomonadati</taxon>
        <taxon>Pseudomonadota</taxon>
        <taxon>Gammaproteobacteria</taxon>
        <taxon>Oceanospirillales</taxon>
        <taxon>Halomonadaceae</taxon>
        <taxon>Halovibrio</taxon>
    </lineage>
</organism>